<evidence type="ECO:0008006" key="3">
    <source>
        <dbReference type="Google" id="ProtNLM"/>
    </source>
</evidence>
<dbReference type="AlphaFoldDB" id="A0A6A5ZAF4"/>
<gene>
    <name evidence="1" type="ORF">BDV96DRAFT_77190</name>
</gene>
<sequence>MFVTWTDCPCVCVLAYGRAGKRKRCVPILRPTITHWTELKASGSSSRSQPSNLHSPLDTEMNFVQLTLEAQHLQHLHKARHEETWATMNSKPRSHLPDELWLMVFPHVYNSAHSYDLSQLWALRRVSSLFNEQIEYIFLNHFLPKIYLYIQLRYPAIHDREQTRPSTWPRPPPPWDTGPYFPLRCHDARAYRYVRFYALRCLDGKGNEGYECLGNRGTKFINVLDINCSIKSRPTGKVEVRIPGQVMKTIRWSRNWIPPLNEGASWCEVDWRVLMNRYCKGVPESK</sequence>
<organism evidence="1 2">
    <name type="scientific">Lophiotrema nucula</name>
    <dbReference type="NCBI Taxonomy" id="690887"/>
    <lineage>
        <taxon>Eukaryota</taxon>
        <taxon>Fungi</taxon>
        <taxon>Dikarya</taxon>
        <taxon>Ascomycota</taxon>
        <taxon>Pezizomycotina</taxon>
        <taxon>Dothideomycetes</taxon>
        <taxon>Pleosporomycetidae</taxon>
        <taxon>Pleosporales</taxon>
        <taxon>Lophiotremataceae</taxon>
        <taxon>Lophiotrema</taxon>
    </lineage>
</organism>
<reference evidence="1" key="1">
    <citation type="journal article" date="2020" name="Stud. Mycol.">
        <title>101 Dothideomycetes genomes: a test case for predicting lifestyles and emergence of pathogens.</title>
        <authorList>
            <person name="Haridas S."/>
            <person name="Albert R."/>
            <person name="Binder M."/>
            <person name="Bloem J."/>
            <person name="Labutti K."/>
            <person name="Salamov A."/>
            <person name="Andreopoulos B."/>
            <person name="Baker S."/>
            <person name="Barry K."/>
            <person name="Bills G."/>
            <person name="Bluhm B."/>
            <person name="Cannon C."/>
            <person name="Castanera R."/>
            <person name="Culley D."/>
            <person name="Daum C."/>
            <person name="Ezra D."/>
            <person name="Gonzalez J."/>
            <person name="Henrissat B."/>
            <person name="Kuo A."/>
            <person name="Liang C."/>
            <person name="Lipzen A."/>
            <person name="Lutzoni F."/>
            <person name="Magnuson J."/>
            <person name="Mondo S."/>
            <person name="Nolan M."/>
            <person name="Ohm R."/>
            <person name="Pangilinan J."/>
            <person name="Park H.-J."/>
            <person name="Ramirez L."/>
            <person name="Alfaro M."/>
            <person name="Sun H."/>
            <person name="Tritt A."/>
            <person name="Yoshinaga Y."/>
            <person name="Zwiers L.-H."/>
            <person name="Turgeon B."/>
            <person name="Goodwin S."/>
            <person name="Spatafora J."/>
            <person name="Crous P."/>
            <person name="Grigoriev I."/>
        </authorList>
    </citation>
    <scope>NUCLEOTIDE SEQUENCE</scope>
    <source>
        <strain evidence="1">CBS 627.86</strain>
    </source>
</reference>
<name>A0A6A5ZAF4_9PLEO</name>
<protein>
    <recommendedName>
        <fullName evidence="3">F-box domain-containing protein</fullName>
    </recommendedName>
</protein>
<evidence type="ECO:0000313" key="1">
    <source>
        <dbReference type="EMBL" id="KAF2115378.1"/>
    </source>
</evidence>
<accession>A0A6A5ZAF4</accession>
<proteinExistence type="predicted"/>
<dbReference type="EMBL" id="ML977323">
    <property type="protein sequence ID" value="KAF2115378.1"/>
    <property type="molecule type" value="Genomic_DNA"/>
</dbReference>
<dbReference type="Proteomes" id="UP000799770">
    <property type="component" value="Unassembled WGS sequence"/>
</dbReference>
<keyword evidence="2" id="KW-1185">Reference proteome</keyword>
<evidence type="ECO:0000313" key="2">
    <source>
        <dbReference type="Proteomes" id="UP000799770"/>
    </source>
</evidence>